<dbReference type="RefSeq" id="WP_105960253.1">
    <property type="nucleotide sequence ID" value="NZ_PVNS01000016.1"/>
</dbReference>
<accession>A0A2P6MDV6</accession>
<evidence type="ECO:0000256" key="2">
    <source>
        <dbReference type="HAMAP-Rule" id="MF_01103"/>
    </source>
</evidence>
<organism evidence="3 4">
    <name type="scientific">Alkalicoccus urumqiensis</name>
    <name type="common">Bacillus urumqiensis</name>
    <dbReference type="NCBI Taxonomy" id="1548213"/>
    <lineage>
        <taxon>Bacteria</taxon>
        <taxon>Bacillati</taxon>
        <taxon>Bacillota</taxon>
        <taxon>Bacilli</taxon>
        <taxon>Bacillales</taxon>
        <taxon>Bacillaceae</taxon>
        <taxon>Alkalicoccus</taxon>
    </lineage>
</organism>
<comment type="caution">
    <text evidence="3">The sequence shown here is derived from an EMBL/GenBank/DDBJ whole genome shotgun (WGS) entry which is preliminary data.</text>
</comment>
<dbReference type="PANTHER" id="PTHR37300:SF1">
    <property type="entry name" value="UPF0291 PROTEIN YNZC"/>
    <property type="match status" value="1"/>
</dbReference>
<keyword evidence="1 2" id="KW-0963">Cytoplasm</keyword>
<evidence type="ECO:0000313" key="4">
    <source>
        <dbReference type="Proteomes" id="UP000243650"/>
    </source>
</evidence>
<dbReference type="InterPro" id="IPR009242">
    <property type="entry name" value="DUF896"/>
</dbReference>
<dbReference type="HAMAP" id="MF_01103">
    <property type="entry name" value="UPF0291"/>
    <property type="match status" value="1"/>
</dbReference>
<reference evidence="3 4" key="1">
    <citation type="submission" date="2018-03" db="EMBL/GenBank/DDBJ databases">
        <title>Bacillus urumqiensis sp. nov., a moderately haloalkaliphilic bacterium isolated from a salt lake.</title>
        <authorList>
            <person name="Zhao B."/>
            <person name="Liao Z."/>
        </authorList>
    </citation>
    <scope>NUCLEOTIDE SEQUENCE [LARGE SCALE GENOMIC DNA]</scope>
    <source>
        <strain evidence="3 4">BZ-SZ-XJ18</strain>
    </source>
</reference>
<sequence>MISQDKLDRINELARKAKSDGLSLKEQKEQKQLRNEYLKNVRSSFKNQLSSVKVVDEEGNDVTPAKLKQEKKRRLYH</sequence>
<evidence type="ECO:0000313" key="3">
    <source>
        <dbReference type="EMBL" id="PRO64465.1"/>
    </source>
</evidence>
<protein>
    <recommendedName>
        <fullName evidence="2">UPF0291 protein C6I21_14815</fullName>
    </recommendedName>
</protein>
<evidence type="ECO:0000256" key="1">
    <source>
        <dbReference type="ARBA" id="ARBA00022490"/>
    </source>
</evidence>
<comment type="subcellular location">
    <subcellularLocation>
        <location evidence="2">Cytoplasm</location>
    </subcellularLocation>
</comment>
<gene>
    <name evidence="3" type="ORF">C6I21_14815</name>
</gene>
<dbReference type="OrthoDB" id="390105at2"/>
<dbReference type="AlphaFoldDB" id="A0A2P6MDV6"/>
<comment type="similarity">
    <text evidence="2">Belongs to the UPF0291 family.</text>
</comment>
<dbReference type="Pfam" id="PF05979">
    <property type="entry name" value="DUF896"/>
    <property type="match status" value="1"/>
</dbReference>
<proteinExistence type="inferred from homology"/>
<dbReference type="GO" id="GO:0005737">
    <property type="term" value="C:cytoplasm"/>
    <property type="evidence" value="ECO:0007669"/>
    <property type="project" value="UniProtKB-SubCell"/>
</dbReference>
<dbReference type="Proteomes" id="UP000243650">
    <property type="component" value="Unassembled WGS sequence"/>
</dbReference>
<dbReference type="PANTHER" id="PTHR37300">
    <property type="entry name" value="UPF0291 PROTEIN CBO2609/CLC_2481"/>
    <property type="match status" value="1"/>
</dbReference>
<name>A0A2P6MDV6_ALKUR</name>
<dbReference type="Gene3D" id="1.10.287.540">
    <property type="entry name" value="Helix hairpin bin"/>
    <property type="match status" value="1"/>
</dbReference>
<dbReference type="SUPFAM" id="SSF158221">
    <property type="entry name" value="YnzC-like"/>
    <property type="match status" value="1"/>
</dbReference>
<dbReference type="EMBL" id="PVNS01000016">
    <property type="protein sequence ID" value="PRO64465.1"/>
    <property type="molecule type" value="Genomic_DNA"/>
</dbReference>
<keyword evidence="4" id="KW-1185">Reference proteome</keyword>